<protein>
    <submittedName>
        <fullName evidence="1">Uncharacterized protein</fullName>
    </submittedName>
</protein>
<dbReference type="EMBL" id="CABVIH010000010">
    <property type="protein sequence ID" value="VVO93180.1"/>
    <property type="molecule type" value="Genomic_DNA"/>
</dbReference>
<sequence>MSNYSADQIIACRRLAMEQNQKLFEEANAIHRSALDLLDRCDFDNETFLVYLQLRKKANTLFAEALEHIALLNAHFPSSELRNVQKATHSKDRIKELINES</sequence>
<evidence type="ECO:0000313" key="2">
    <source>
        <dbReference type="Proteomes" id="UP000375525"/>
    </source>
</evidence>
<dbReference type="Proteomes" id="UP000375525">
    <property type="component" value="Unassembled WGS sequence"/>
</dbReference>
<evidence type="ECO:0000313" key="1">
    <source>
        <dbReference type="EMBL" id="VVO93180.1"/>
    </source>
</evidence>
<proteinExistence type="predicted"/>
<gene>
    <name evidence="1" type="ORF">PS880_02419</name>
</gene>
<accession>A0A5E7JXT4</accession>
<organism evidence="1 2">
    <name type="scientific">Pseudomonas fluorescens</name>
    <dbReference type="NCBI Taxonomy" id="294"/>
    <lineage>
        <taxon>Bacteria</taxon>
        <taxon>Pseudomonadati</taxon>
        <taxon>Pseudomonadota</taxon>
        <taxon>Gammaproteobacteria</taxon>
        <taxon>Pseudomonadales</taxon>
        <taxon>Pseudomonadaceae</taxon>
        <taxon>Pseudomonas</taxon>
    </lineage>
</organism>
<name>A0A5E7JXT4_PSEFL</name>
<reference evidence="1 2" key="1">
    <citation type="submission" date="2019-09" db="EMBL/GenBank/DDBJ databases">
        <authorList>
            <person name="Chandra G."/>
            <person name="Truman W A."/>
        </authorList>
    </citation>
    <scope>NUCLEOTIDE SEQUENCE [LARGE SCALE GENOMIC DNA]</scope>
    <source>
        <strain evidence="1">PS880</strain>
    </source>
</reference>
<dbReference type="AlphaFoldDB" id="A0A5E7JXT4"/>
<dbReference type="OrthoDB" id="6919566at2"/>
<dbReference type="RefSeq" id="WP_150779911.1">
    <property type="nucleotide sequence ID" value="NZ_CABVIH010000010.1"/>
</dbReference>